<accession>A0ABQ7W6E2</accession>
<reference evidence="1 2" key="1">
    <citation type="journal article" date="2021" name="bioRxiv">
        <title>Chromosome-scale and haplotype-resolved genome assembly of a tetraploid potato cultivar.</title>
        <authorList>
            <person name="Sun H."/>
            <person name="Jiao W.-B."/>
            <person name="Krause K."/>
            <person name="Campoy J.A."/>
            <person name="Goel M."/>
            <person name="Folz-Donahue K."/>
            <person name="Kukat C."/>
            <person name="Huettel B."/>
            <person name="Schneeberger K."/>
        </authorList>
    </citation>
    <scope>NUCLEOTIDE SEQUENCE [LARGE SCALE GENOMIC DNA]</scope>
    <source>
        <strain evidence="1">SolTubOtavaFocal</strain>
        <tissue evidence="1">Leaves</tissue>
    </source>
</reference>
<dbReference type="InterPro" id="IPR012337">
    <property type="entry name" value="RNaseH-like_sf"/>
</dbReference>
<dbReference type="SUPFAM" id="SSF53098">
    <property type="entry name" value="Ribonuclease H-like"/>
    <property type="match status" value="1"/>
</dbReference>
<gene>
    <name evidence="1" type="ORF">KY290_007732</name>
</gene>
<evidence type="ECO:0008006" key="3">
    <source>
        <dbReference type="Google" id="ProtNLM"/>
    </source>
</evidence>
<dbReference type="EMBL" id="JAIVGD010000003">
    <property type="protein sequence ID" value="KAH0776321.1"/>
    <property type="molecule type" value="Genomic_DNA"/>
</dbReference>
<comment type="caution">
    <text evidence="1">The sequence shown here is derived from an EMBL/GenBank/DDBJ whole genome shotgun (WGS) entry which is preliminary data.</text>
</comment>
<name>A0ABQ7W6E2_SOLTU</name>
<dbReference type="InterPro" id="IPR036397">
    <property type="entry name" value="RNaseH_sf"/>
</dbReference>
<keyword evidence="2" id="KW-1185">Reference proteome</keyword>
<evidence type="ECO:0000313" key="2">
    <source>
        <dbReference type="Proteomes" id="UP000826656"/>
    </source>
</evidence>
<organism evidence="1 2">
    <name type="scientific">Solanum tuberosum</name>
    <name type="common">Potato</name>
    <dbReference type="NCBI Taxonomy" id="4113"/>
    <lineage>
        <taxon>Eukaryota</taxon>
        <taxon>Viridiplantae</taxon>
        <taxon>Streptophyta</taxon>
        <taxon>Embryophyta</taxon>
        <taxon>Tracheophyta</taxon>
        <taxon>Spermatophyta</taxon>
        <taxon>Magnoliopsida</taxon>
        <taxon>eudicotyledons</taxon>
        <taxon>Gunneridae</taxon>
        <taxon>Pentapetalae</taxon>
        <taxon>asterids</taxon>
        <taxon>lamiids</taxon>
        <taxon>Solanales</taxon>
        <taxon>Solanaceae</taxon>
        <taxon>Solanoideae</taxon>
        <taxon>Solaneae</taxon>
        <taxon>Solanum</taxon>
    </lineage>
</organism>
<proteinExistence type="predicted"/>
<protein>
    <recommendedName>
        <fullName evidence="3">RNase H type-1 domain-containing protein</fullName>
    </recommendedName>
</protein>
<evidence type="ECO:0000313" key="1">
    <source>
        <dbReference type="EMBL" id="KAH0776321.1"/>
    </source>
</evidence>
<dbReference type="Gene3D" id="3.30.420.10">
    <property type="entry name" value="Ribonuclease H-like superfamily/Ribonuclease H"/>
    <property type="match status" value="1"/>
</dbReference>
<dbReference type="Proteomes" id="UP000826656">
    <property type="component" value="Unassembled WGS sequence"/>
</dbReference>
<sequence length="88" mass="9787">MEEEECKKTWKRCIICEDAESMSTNGTDAIENGTCRGNPGQSSYGFSIRDTKGDLIYAEAQCIGEATNMEAELMGVWKALPYCDTKNF</sequence>